<dbReference type="Proteomes" id="UP000008076">
    <property type="component" value="Unassembled WGS sequence"/>
</dbReference>
<feature type="region of interest" description="Disordered" evidence="1">
    <location>
        <begin position="605"/>
        <end position="647"/>
    </location>
</feature>
<dbReference type="GO" id="GO:0006897">
    <property type="term" value="P:endocytosis"/>
    <property type="evidence" value="ECO:0007669"/>
    <property type="project" value="TreeGrafter"/>
</dbReference>
<reference evidence="5" key="1">
    <citation type="submission" date="2007-12" db="EMBL/GenBank/DDBJ databases">
        <title>Annotation of Entamoeba dispar SAW760.</title>
        <authorList>
            <person name="Lorenzi H."/>
            <person name="Inman J."/>
            <person name="Schobel S."/>
            <person name="Amedeo P."/>
            <person name="Caler E."/>
        </authorList>
    </citation>
    <scope>NUCLEOTIDE SEQUENCE [LARGE SCALE GENOMIC DNA]</scope>
    <source>
        <strain evidence="5">ATCC PRA-260 / SAW760</strain>
    </source>
</reference>
<keyword evidence="2" id="KW-1133">Transmembrane helix</keyword>
<keyword evidence="2" id="KW-0812">Transmembrane</keyword>
<sequence length="647" mass="73064">MSAPLSDICSSPLERAITLTSSNLVSSFSIWGLPSNFKTDEFSFWRRSYTYDAQKLFCYPPEADLQEHFAKFIAPQGVTATQTTKLNVLLEAPKKYLLILPGETSTSFCVCIVRKELLQFPSDFIEETVIQKIYTIGANPIVVDRIYCFVSECPHINALFSMLEDMEILDFHSKNNYIKAFYLRNGGNPSEKYVSNKQRMINYLNKVLAVEAPDLKDYSFSITIPPAPTRTFYRSCLYDSLAPGDKQAACCLQMIADYALPRLFVGVQIPVILSALSSLLSGNSVILVGNNASLITSSVFGLLALLYPFIWQGVLIPFVPVQLQEFLESPVPSLYGTEIPKDITRVIADVIQLEQGSVFDPTLEKRIIKTNPVIRHALPFAAELSSALGSCVQATFADVIKFKTFNERERALENIPQQKLVSFSSDVQQKIKHHLYDKLLSFVRNYCISKGPIDLPQFQQGFPQIIKHESHKQFIKEFIGSQHFNVWWYRNKMNELCKVSVAGSPSPISLGGSKASSTLILSPCRTPDVRTIEEFNGDSKIESCTKELPAIPQSSSLRKSYNEKVIIKTESKQPIQVHLNQQKNEENNKSTIETNDKEKQIPLEIVKDEKPNENLINRVKENQVTIEPTKQEETKQENKDKFVDPLI</sequence>
<dbReference type="GeneID" id="5882198"/>
<dbReference type="KEGG" id="edi:EDI_001640"/>
<feature type="compositionally biased region" description="Basic and acidic residues" evidence="1">
    <location>
        <begin position="629"/>
        <end position="647"/>
    </location>
</feature>
<dbReference type="PROSITE" id="PS50211">
    <property type="entry name" value="DENN"/>
    <property type="match status" value="1"/>
</dbReference>
<dbReference type="RefSeq" id="XP_001737170.1">
    <property type="nucleotide sequence ID" value="XM_001737118.1"/>
</dbReference>
<dbReference type="VEuPathDB" id="AmoebaDB:EDI_001640"/>
<keyword evidence="2" id="KW-0472">Membrane</keyword>
<evidence type="ECO:0000313" key="4">
    <source>
        <dbReference type="EMBL" id="EDR26558.1"/>
    </source>
</evidence>
<feature type="transmembrane region" description="Helical" evidence="2">
    <location>
        <begin position="292"/>
        <end position="311"/>
    </location>
</feature>
<dbReference type="GO" id="GO:1901981">
    <property type="term" value="F:phosphatidylinositol phosphate binding"/>
    <property type="evidence" value="ECO:0007669"/>
    <property type="project" value="TreeGrafter"/>
</dbReference>
<dbReference type="InterPro" id="IPR037516">
    <property type="entry name" value="Tripartite_DENN"/>
</dbReference>
<dbReference type="PANTHER" id="PTHR13196">
    <property type="entry name" value="DENN DOMAIN-CONTAINING"/>
    <property type="match status" value="1"/>
</dbReference>
<feature type="domain" description="UDENN" evidence="3">
    <location>
        <begin position="35"/>
        <end position="499"/>
    </location>
</feature>
<dbReference type="AlphaFoldDB" id="B0EFY6"/>
<evidence type="ECO:0000259" key="3">
    <source>
        <dbReference type="PROSITE" id="PS50211"/>
    </source>
</evidence>
<name>B0EFY6_ENTDS</name>
<dbReference type="OMA" id="HETHKRF"/>
<dbReference type="Gene3D" id="3.40.50.11500">
    <property type="match status" value="1"/>
</dbReference>
<dbReference type="PANTHER" id="PTHR13196:SF14">
    <property type="entry name" value="UDENN DOMAIN-CONTAINING PROTEIN"/>
    <property type="match status" value="1"/>
</dbReference>
<keyword evidence="5" id="KW-1185">Reference proteome</keyword>
<dbReference type="GO" id="GO:0005085">
    <property type="term" value="F:guanyl-nucleotide exchange factor activity"/>
    <property type="evidence" value="ECO:0007669"/>
    <property type="project" value="InterPro"/>
</dbReference>
<dbReference type="SMART" id="SM00799">
    <property type="entry name" value="DENN"/>
    <property type="match status" value="1"/>
</dbReference>
<proteinExistence type="predicted"/>
<gene>
    <name evidence="4" type="ORF">EDI_001640</name>
</gene>
<feature type="transmembrane region" description="Helical" evidence="2">
    <location>
        <begin position="259"/>
        <end position="280"/>
    </location>
</feature>
<dbReference type="Pfam" id="PF02141">
    <property type="entry name" value="DENN"/>
    <property type="match status" value="1"/>
</dbReference>
<accession>B0EFY6</accession>
<dbReference type="GO" id="GO:0005829">
    <property type="term" value="C:cytosol"/>
    <property type="evidence" value="ECO:0007669"/>
    <property type="project" value="TreeGrafter"/>
</dbReference>
<organism evidence="5">
    <name type="scientific">Entamoeba dispar (strain ATCC PRA-260 / SAW760)</name>
    <dbReference type="NCBI Taxonomy" id="370354"/>
    <lineage>
        <taxon>Eukaryota</taxon>
        <taxon>Amoebozoa</taxon>
        <taxon>Evosea</taxon>
        <taxon>Archamoebae</taxon>
        <taxon>Mastigamoebida</taxon>
        <taxon>Entamoebidae</taxon>
        <taxon>Entamoeba</taxon>
    </lineage>
</organism>
<dbReference type="InterPro" id="IPR040032">
    <property type="entry name" value="DENND1A/B/C"/>
</dbReference>
<dbReference type="eggNOG" id="ENOG502RG8Z">
    <property type="taxonomic scope" value="Eukaryota"/>
</dbReference>
<evidence type="ECO:0000256" key="1">
    <source>
        <dbReference type="SAM" id="MobiDB-lite"/>
    </source>
</evidence>
<protein>
    <recommendedName>
        <fullName evidence="3">UDENN domain-containing protein</fullName>
    </recommendedName>
</protein>
<dbReference type="GO" id="GO:0032456">
    <property type="term" value="P:endocytic recycling"/>
    <property type="evidence" value="ECO:0007669"/>
    <property type="project" value="TreeGrafter"/>
</dbReference>
<dbReference type="InterPro" id="IPR043153">
    <property type="entry name" value="DENN_C"/>
</dbReference>
<dbReference type="InterPro" id="IPR001194">
    <property type="entry name" value="cDENN_dom"/>
</dbReference>
<dbReference type="EMBL" id="DS549132">
    <property type="protein sequence ID" value="EDR26558.1"/>
    <property type="molecule type" value="Genomic_DNA"/>
</dbReference>
<evidence type="ECO:0000256" key="2">
    <source>
        <dbReference type="SAM" id="Phobius"/>
    </source>
</evidence>
<evidence type="ECO:0000313" key="5">
    <source>
        <dbReference type="Proteomes" id="UP000008076"/>
    </source>
</evidence>
<dbReference type="OrthoDB" id="6019893at2759"/>